<evidence type="ECO:0000313" key="1">
    <source>
        <dbReference type="EMBL" id="CAH1797090.1"/>
    </source>
</evidence>
<accession>A0A8J1TZX4</accession>
<dbReference type="InterPro" id="IPR001846">
    <property type="entry name" value="VWF_type-D"/>
</dbReference>
<organism evidence="1 2">
    <name type="scientific">Owenia fusiformis</name>
    <name type="common">Polychaete worm</name>
    <dbReference type="NCBI Taxonomy" id="6347"/>
    <lineage>
        <taxon>Eukaryota</taxon>
        <taxon>Metazoa</taxon>
        <taxon>Spiralia</taxon>
        <taxon>Lophotrochozoa</taxon>
        <taxon>Annelida</taxon>
        <taxon>Polychaeta</taxon>
        <taxon>Sedentaria</taxon>
        <taxon>Canalipalpata</taxon>
        <taxon>Sabellida</taxon>
        <taxon>Oweniida</taxon>
        <taxon>Oweniidae</taxon>
        <taxon>Owenia</taxon>
    </lineage>
</organism>
<gene>
    <name evidence="1" type="ORF">OFUS_LOCUS21427</name>
</gene>
<protein>
    <submittedName>
        <fullName evidence="1">Uncharacterized protein</fullName>
    </submittedName>
</protein>
<name>A0A8J1TZX4_OWEFU</name>
<dbReference type="AlphaFoldDB" id="A0A8J1TZX4"/>
<dbReference type="Proteomes" id="UP000749559">
    <property type="component" value="Unassembled WGS sequence"/>
</dbReference>
<keyword evidence="2" id="KW-1185">Reference proteome</keyword>
<proteinExistence type="predicted"/>
<sequence length="354" mass="40323">MPHAHGPLSSLIDFAKEVHANLSRLSRKGSEIHLTSGKRVKKHLKRLKSSLTLIWKRYKQFETKLHVIKKLVNILYKHSKNPVFGENELFVTYDTLSFDVIIERLTELELSFHSVPLNFITRGRSKVKSLQKKMSDIQGTVLQIGDALHDTNQLADKFIVLYGMNYTCIGRCINGQSYCSNIECLPGYEGYACQVKSYEFGKCFIREGNLTTFDGDEYKLNVNASRYMAAFLRHTWISFYVDTISDTRGINGVTIYVMSDQYTLLANGEAKINDVTQTLPSVKNFDHYLTGHASLEKDGDWLKFHSTIHQLTVEFSTNGNDDVTVSLSTYWKTLMGGKCGNFNGIMSDEYDYGY</sequence>
<dbReference type="PROSITE" id="PS51233">
    <property type="entry name" value="VWFD"/>
    <property type="match status" value="1"/>
</dbReference>
<comment type="caution">
    <text evidence="1">The sequence shown here is derived from an EMBL/GenBank/DDBJ whole genome shotgun (WGS) entry which is preliminary data.</text>
</comment>
<evidence type="ECO:0000313" key="2">
    <source>
        <dbReference type="Proteomes" id="UP000749559"/>
    </source>
</evidence>
<reference evidence="1" key="1">
    <citation type="submission" date="2022-03" db="EMBL/GenBank/DDBJ databases">
        <authorList>
            <person name="Martin C."/>
        </authorList>
    </citation>
    <scope>NUCLEOTIDE SEQUENCE</scope>
</reference>
<dbReference type="EMBL" id="CAIIXF020000010">
    <property type="protein sequence ID" value="CAH1797090.1"/>
    <property type="molecule type" value="Genomic_DNA"/>
</dbReference>
<dbReference type="Pfam" id="PF00094">
    <property type="entry name" value="VWD"/>
    <property type="match status" value="1"/>
</dbReference>